<protein>
    <submittedName>
        <fullName evidence="2">Uncharacterized protein</fullName>
    </submittedName>
</protein>
<feature type="compositionally biased region" description="Low complexity" evidence="1">
    <location>
        <begin position="51"/>
        <end position="69"/>
    </location>
</feature>
<organism evidence="2 3">
    <name type="scientific">Ascobolus immersus RN42</name>
    <dbReference type="NCBI Taxonomy" id="1160509"/>
    <lineage>
        <taxon>Eukaryota</taxon>
        <taxon>Fungi</taxon>
        <taxon>Dikarya</taxon>
        <taxon>Ascomycota</taxon>
        <taxon>Pezizomycotina</taxon>
        <taxon>Pezizomycetes</taxon>
        <taxon>Pezizales</taxon>
        <taxon>Ascobolaceae</taxon>
        <taxon>Ascobolus</taxon>
    </lineage>
</organism>
<evidence type="ECO:0000313" key="3">
    <source>
        <dbReference type="Proteomes" id="UP000275078"/>
    </source>
</evidence>
<feature type="compositionally biased region" description="Pro residues" evidence="1">
    <location>
        <begin position="29"/>
        <end position="50"/>
    </location>
</feature>
<feature type="compositionally biased region" description="Basic residues" evidence="1">
    <location>
        <begin position="121"/>
        <end position="130"/>
    </location>
</feature>
<dbReference type="Proteomes" id="UP000275078">
    <property type="component" value="Unassembled WGS sequence"/>
</dbReference>
<feature type="region of interest" description="Disordered" evidence="1">
    <location>
        <begin position="23"/>
        <end position="92"/>
    </location>
</feature>
<keyword evidence="3" id="KW-1185">Reference proteome</keyword>
<evidence type="ECO:0000256" key="1">
    <source>
        <dbReference type="SAM" id="MobiDB-lite"/>
    </source>
</evidence>
<feature type="region of interest" description="Disordered" evidence="1">
    <location>
        <begin position="114"/>
        <end position="136"/>
    </location>
</feature>
<dbReference type="AlphaFoldDB" id="A0A3N4HYE4"/>
<name>A0A3N4HYE4_ASCIM</name>
<accession>A0A3N4HYE4</accession>
<evidence type="ECO:0000313" key="2">
    <source>
        <dbReference type="EMBL" id="RPA78875.1"/>
    </source>
</evidence>
<proteinExistence type="predicted"/>
<dbReference type="EMBL" id="ML119706">
    <property type="protein sequence ID" value="RPA78875.1"/>
    <property type="molecule type" value="Genomic_DNA"/>
</dbReference>
<sequence length="156" mass="16989">MSNDEFDEIDDVTLLALVAEVEKASKAAPPKPTTQPQPTKPTEQPKPQPLPKQGCGSGSCQCSCTTSGTVSKLGWGSGSSSTPPRRTTFTRAFTPLTLEHLLIYSPKRSTCLSIAPPSGPKPKRYSKKAPRHPDNHRLKVKVLAPKKSIARRRKFN</sequence>
<reference evidence="2 3" key="1">
    <citation type="journal article" date="2018" name="Nat. Ecol. Evol.">
        <title>Pezizomycetes genomes reveal the molecular basis of ectomycorrhizal truffle lifestyle.</title>
        <authorList>
            <person name="Murat C."/>
            <person name="Payen T."/>
            <person name="Noel B."/>
            <person name="Kuo A."/>
            <person name="Morin E."/>
            <person name="Chen J."/>
            <person name="Kohler A."/>
            <person name="Krizsan K."/>
            <person name="Balestrini R."/>
            <person name="Da Silva C."/>
            <person name="Montanini B."/>
            <person name="Hainaut M."/>
            <person name="Levati E."/>
            <person name="Barry K.W."/>
            <person name="Belfiori B."/>
            <person name="Cichocki N."/>
            <person name="Clum A."/>
            <person name="Dockter R.B."/>
            <person name="Fauchery L."/>
            <person name="Guy J."/>
            <person name="Iotti M."/>
            <person name="Le Tacon F."/>
            <person name="Lindquist E.A."/>
            <person name="Lipzen A."/>
            <person name="Malagnac F."/>
            <person name="Mello A."/>
            <person name="Molinier V."/>
            <person name="Miyauchi S."/>
            <person name="Poulain J."/>
            <person name="Riccioni C."/>
            <person name="Rubini A."/>
            <person name="Sitrit Y."/>
            <person name="Splivallo R."/>
            <person name="Traeger S."/>
            <person name="Wang M."/>
            <person name="Zifcakova L."/>
            <person name="Wipf D."/>
            <person name="Zambonelli A."/>
            <person name="Paolocci F."/>
            <person name="Nowrousian M."/>
            <person name="Ottonello S."/>
            <person name="Baldrian P."/>
            <person name="Spatafora J.W."/>
            <person name="Henrissat B."/>
            <person name="Nagy L.G."/>
            <person name="Aury J.M."/>
            <person name="Wincker P."/>
            <person name="Grigoriev I.V."/>
            <person name="Bonfante P."/>
            <person name="Martin F.M."/>
        </authorList>
    </citation>
    <scope>NUCLEOTIDE SEQUENCE [LARGE SCALE GENOMIC DNA]</scope>
    <source>
        <strain evidence="2 3">RN42</strain>
    </source>
</reference>
<gene>
    <name evidence="2" type="ORF">BJ508DRAFT_328906</name>
</gene>
<feature type="compositionally biased region" description="Low complexity" evidence="1">
    <location>
        <begin position="79"/>
        <end position="92"/>
    </location>
</feature>